<dbReference type="EMBL" id="KN833718">
    <property type="protein sequence ID" value="KIK24254.1"/>
    <property type="molecule type" value="Genomic_DNA"/>
</dbReference>
<sequence length="99" mass="10972">MVRASAGLLQRSISSLHPSCPTCSPVGFQTIPPDWKRHLGGRLGLERDRIMVEIMLCNDLHRDVTSATSSPDIGDVVSRWAHTLRCGHSTFTFVARRNS</sequence>
<gene>
    <name evidence="1" type="ORF">PISMIDRAFT_416275</name>
</gene>
<proteinExistence type="predicted"/>
<evidence type="ECO:0000313" key="2">
    <source>
        <dbReference type="Proteomes" id="UP000054018"/>
    </source>
</evidence>
<evidence type="ECO:0000313" key="1">
    <source>
        <dbReference type="EMBL" id="KIK24254.1"/>
    </source>
</evidence>
<name>A0A0C9ZEA6_9AGAM</name>
<reference evidence="1 2" key="1">
    <citation type="submission" date="2014-04" db="EMBL/GenBank/DDBJ databases">
        <authorList>
            <consortium name="DOE Joint Genome Institute"/>
            <person name="Kuo A."/>
            <person name="Kohler A."/>
            <person name="Costa M.D."/>
            <person name="Nagy L.G."/>
            <person name="Floudas D."/>
            <person name="Copeland A."/>
            <person name="Barry K.W."/>
            <person name="Cichocki N."/>
            <person name="Veneault-Fourrey C."/>
            <person name="LaButti K."/>
            <person name="Lindquist E.A."/>
            <person name="Lipzen A."/>
            <person name="Lundell T."/>
            <person name="Morin E."/>
            <person name="Murat C."/>
            <person name="Sun H."/>
            <person name="Tunlid A."/>
            <person name="Henrissat B."/>
            <person name="Grigoriev I.V."/>
            <person name="Hibbett D.S."/>
            <person name="Martin F."/>
            <person name="Nordberg H.P."/>
            <person name="Cantor M.N."/>
            <person name="Hua S.X."/>
        </authorList>
    </citation>
    <scope>NUCLEOTIDE SEQUENCE [LARGE SCALE GENOMIC DNA]</scope>
    <source>
        <strain evidence="1 2">441</strain>
    </source>
</reference>
<keyword evidence="2" id="KW-1185">Reference proteome</keyword>
<accession>A0A0C9ZEA6</accession>
<dbReference type="HOGENOM" id="CLU_2321273_0_0_1"/>
<reference evidence="2" key="2">
    <citation type="submission" date="2015-01" db="EMBL/GenBank/DDBJ databases">
        <title>Evolutionary Origins and Diversification of the Mycorrhizal Mutualists.</title>
        <authorList>
            <consortium name="DOE Joint Genome Institute"/>
            <consortium name="Mycorrhizal Genomics Consortium"/>
            <person name="Kohler A."/>
            <person name="Kuo A."/>
            <person name="Nagy L.G."/>
            <person name="Floudas D."/>
            <person name="Copeland A."/>
            <person name="Barry K.W."/>
            <person name="Cichocki N."/>
            <person name="Veneault-Fourrey C."/>
            <person name="LaButti K."/>
            <person name="Lindquist E.A."/>
            <person name="Lipzen A."/>
            <person name="Lundell T."/>
            <person name="Morin E."/>
            <person name="Murat C."/>
            <person name="Riley R."/>
            <person name="Ohm R."/>
            <person name="Sun H."/>
            <person name="Tunlid A."/>
            <person name="Henrissat B."/>
            <person name="Grigoriev I.V."/>
            <person name="Hibbett D.S."/>
            <person name="Martin F."/>
        </authorList>
    </citation>
    <scope>NUCLEOTIDE SEQUENCE [LARGE SCALE GENOMIC DNA]</scope>
    <source>
        <strain evidence="2">441</strain>
    </source>
</reference>
<dbReference type="Proteomes" id="UP000054018">
    <property type="component" value="Unassembled WGS sequence"/>
</dbReference>
<protein>
    <submittedName>
        <fullName evidence="1">Uncharacterized protein</fullName>
    </submittedName>
</protein>
<dbReference type="AlphaFoldDB" id="A0A0C9ZEA6"/>
<organism evidence="1 2">
    <name type="scientific">Pisolithus microcarpus 441</name>
    <dbReference type="NCBI Taxonomy" id="765257"/>
    <lineage>
        <taxon>Eukaryota</taxon>
        <taxon>Fungi</taxon>
        <taxon>Dikarya</taxon>
        <taxon>Basidiomycota</taxon>
        <taxon>Agaricomycotina</taxon>
        <taxon>Agaricomycetes</taxon>
        <taxon>Agaricomycetidae</taxon>
        <taxon>Boletales</taxon>
        <taxon>Sclerodermatineae</taxon>
        <taxon>Pisolithaceae</taxon>
        <taxon>Pisolithus</taxon>
    </lineage>
</organism>